<dbReference type="AlphaFoldDB" id="A0A485LQC4"/>
<dbReference type="Gene3D" id="1.10.260.50">
    <property type="match status" value="1"/>
</dbReference>
<evidence type="ECO:0000313" key="11">
    <source>
        <dbReference type="EMBL" id="KAF0683610.1"/>
    </source>
</evidence>
<evidence type="ECO:0000256" key="6">
    <source>
        <dbReference type="ARBA" id="ARBA00022898"/>
    </source>
</evidence>
<dbReference type="PROSITE" id="PS00595">
    <property type="entry name" value="AA_TRANSFER_CLASS_5"/>
    <property type="match status" value="1"/>
</dbReference>
<dbReference type="Proteomes" id="UP000332933">
    <property type="component" value="Unassembled WGS sequence"/>
</dbReference>
<reference evidence="11" key="2">
    <citation type="submission" date="2019-06" db="EMBL/GenBank/DDBJ databases">
        <title>Genomics analysis of Aphanomyces spp. identifies a new class of oomycete effector associated with host adaptation.</title>
        <authorList>
            <person name="Gaulin E."/>
        </authorList>
    </citation>
    <scope>NUCLEOTIDE SEQUENCE</scope>
    <source>
        <strain evidence="11">CBS 578.67</strain>
    </source>
</reference>
<gene>
    <name evidence="12" type="primary">Aste57867_24376</name>
    <name evidence="11" type="ORF">As57867_024300</name>
    <name evidence="12" type="ORF">ASTE57867_24376</name>
</gene>
<comment type="similarity">
    <text evidence="2">Belongs to the class-V pyridoxal-phosphate-dependent aminotransferase family. NifS/IscS subfamily.</text>
</comment>
<protein>
    <recommendedName>
        <fullName evidence="3">cysteine desulfurase</fullName>
        <ecNumber evidence="3">2.8.1.7</ecNumber>
    </recommendedName>
</protein>
<dbReference type="GO" id="GO:0051536">
    <property type="term" value="F:iron-sulfur cluster binding"/>
    <property type="evidence" value="ECO:0007669"/>
    <property type="project" value="UniProtKB-KW"/>
</dbReference>
<reference evidence="12 13" key="1">
    <citation type="submission" date="2019-03" db="EMBL/GenBank/DDBJ databases">
        <authorList>
            <person name="Gaulin E."/>
            <person name="Dumas B."/>
        </authorList>
    </citation>
    <scope>NUCLEOTIDE SEQUENCE [LARGE SCALE GENOMIC DNA]</scope>
    <source>
        <strain evidence="12">CBS 568.67</strain>
    </source>
</reference>
<dbReference type="SUPFAM" id="SSF53383">
    <property type="entry name" value="PLP-dependent transferases"/>
    <property type="match status" value="1"/>
</dbReference>
<evidence type="ECO:0000256" key="8">
    <source>
        <dbReference type="ARBA" id="ARBA00023014"/>
    </source>
</evidence>
<evidence type="ECO:0000313" key="12">
    <source>
        <dbReference type="EMBL" id="VFU01016.1"/>
    </source>
</evidence>
<evidence type="ECO:0000256" key="1">
    <source>
        <dbReference type="ARBA" id="ARBA00001933"/>
    </source>
</evidence>
<dbReference type="EMBL" id="CAADRA010007414">
    <property type="protein sequence ID" value="VFU01016.1"/>
    <property type="molecule type" value="Genomic_DNA"/>
</dbReference>
<dbReference type="PANTHER" id="PTHR11601:SF34">
    <property type="entry name" value="CYSTEINE DESULFURASE"/>
    <property type="match status" value="1"/>
</dbReference>
<dbReference type="Gene3D" id="3.40.640.10">
    <property type="entry name" value="Type I PLP-dependent aspartate aminotransferase-like (Major domain)"/>
    <property type="match status" value="1"/>
</dbReference>
<dbReference type="PANTHER" id="PTHR11601">
    <property type="entry name" value="CYSTEINE DESULFURYLASE FAMILY MEMBER"/>
    <property type="match status" value="1"/>
</dbReference>
<evidence type="ECO:0000259" key="10">
    <source>
        <dbReference type="Pfam" id="PF00266"/>
    </source>
</evidence>
<accession>A0A485LQC4</accession>
<name>A0A485LQC4_9STRA</name>
<keyword evidence="8" id="KW-0411">Iron-sulfur</keyword>
<keyword evidence="7" id="KW-0408">Iron</keyword>
<evidence type="ECO:0000256" key="7">
    <source>
        <dbReference type="ARBA" id="ARBA00023004"/>
    </source>
</evidence>
<keyword evidence="5" id="KW-0479">Metal-binding</keyword>
<keyword evidence="6" id="KW-0663">Pyridoxal phosphate</keyword>
<dbReference type="InterPro" id="IPR015424">
    <property type="entry name" value="PyrdxlP-dep_Trfase"/>
</dbReference>
<dbReference type="Gene3D" id="3.90.1150.10">
    <property type="entry name" value="Aspartate Aminotransferase, domain 1"/>
    <property type="match status" value="1"/>
</dbReference>
<dbReference type="EC" id="2.8.1.7" evidence="3"/>
<dbReference type="OrthoDB" id="10250117at2759"/>
<evidence type="ECO:0000256" key="3">
    <source>
        <dbReference type="ARBA" id="ARBA00012239"/>
    </source>
</evidence>
<dbReference type="InterPro" id="IPR015422">
    <property type="entry name" value="PyrdxlP-dep_Trfase_small"/>
</dbReference>
<dbReference type="PIRSF" id="PIRSF005572">
    <property type="entry name" value="NifS"/>
    <property type="match status" value="1"/>
</dbReference>
<dbReference type="InterPro" id="IPR000192">
    <property type="entry name" value="Aminotrans_V_dom"/>
</dbReference>
<dbReference type="InterPro" id="IPR016454">
    <property type="entry name" value="Cysteine_dSase"/>
</dbReference>
<evidence type="ECO:0000313" key="13">
    <source>
        <dbReference type="Proteomes" id="UP000332933"/>
    </source>
</evidence>
<dbReference type="GO" id="GO:0031071">
    <property type="term" value="F:cysteine desulfurase activity"/>
    <property type="evidence" value="ECO:0007669"/>
    <property type="project" value="UniProtKB-EC"/>
</dbReference>
<sequence length="406" mass="42590">MTAKTLIYLDHNATTPVAQEVIDALVPCLRENYGNPSSTHELGRRAKAALDGARAQVGSLLHAPPSSILFLSGGTESINYVLKGMLASKPHQRHIVTSVVEHVAVLATCRFLEDTHDFDVTYVPVDAQGLVSVDAVAAAVTSSTCLVTIMHANNEVGAIQPLAAIAAAVRARHAALVSADQALEYDPVLIHTDASQSVGKVPVHVDTLGVDFLTVAGHKLYAPKGVGALYMRPGTRALQKFMHGASHEHGRRAGTENIPYAVALGAAAALVERALASGLEKTLRTLRGRLLAGLHAKLPHVESRVNGPASPEASLPNTLSLSFRHVSANALLARIEDDVAASAGSACHSHATTASYVLQAMAIPIEFALGTLRLSVGKDTTKDQVDCAIDVIAAAVDAMQAKKQKT</sequence>
<evidence type="ECO:0000256" key="4">
    <source>
        <dbReference type="ARBA" id="ARBA00022679"/>
    </source>
</evidence>
<comment type="cofactor">
    <cofactor evidence="1 9">
        <name>pyridoxal 5'-phosphate</name>
        <dbReference type="ChEBI" id="CHEBI:597326"/>
    </cofactor>
</comment>
<evidence type="ECO:0000256" key="5">
    <source>
        <dbReference type="ARBA" id="ARBA00022723"/>
    </source>
</evidence>
<keyword evidence="13" id="KW-1185">Reference proteome</keyword>
<dbReference type="GO" id="GO:0046872">
    <property type="term" value="F:metal ion binding"/>
    <property type="evidence" value="ECO:0007669"/>
    <property type="project" value="UniProtKB-KW"/>
</dbReference>
<organism evidence="12 13">
    <name type="scientific">Aphanomyces stellatus</name>
    <dbReference type="NCBI Taxonomy" id="120398"/>
    <lineage>
        <taxon>Eukaryota</taxon>
        <taxon>Sar</taxon>
        <taxon>Stramenopiles</taxon>
        <taxon>Oomycota</taxon>
        <taxon>Saprolegniomycetes</taxon>
        <taxon>Saprolegniales</taxon>
        <taxon>Verrucalvaceae</taxon>
        <taxon>Aphanomyces</taxon>
    </lineage>
</organism>
<dbReference type="Pfam" id="PF00266">
    <property type="entry name" value="Aminotran_5"/>
    <property type="match status" value="1"/>
</dbReference>
<dbReference type="EMBL" id="VJMH01007388">
    <property type="protein sequence ID" value="KAF0683610.1"/>
    <property type="molecule type" value="Genomic_DNA"/>
</dbReference>
<proteinExistence type="inferred from homology"/>
<keyword evidence="4" id="KW-0808">Transferase</keyword>
<dbReference type="InterPro" id="IPR020578">
    <property type="entry name" value="Aminotrans_V_PyrdxlP_BS"/>
</dbReference>
<dbReference type="InterPro" id="IPR015421">
    <property type="entry name" value="PyrdxlP-dep_Trfase_major"/>
</dbReference>
<evidence type="ECO:0000256" key="2">
    <source>
        <dbReference type="ARBA" id="ARBA00006490"/>
    </source>
</evidence>
<feature type="domain" description="Aminotransferase class V" evidence="10">
    <location>
        <begin position="7"/>
        <end position="386"/>
    </location>
</feature>
<evidence type="ECO:0000256" key="9">
    <source>
        <dbReference type="RuleBase" id="RU004504"/>
    </source>
</evidence>